<keyword evidence="1" id="KW-0732">Signal</keyword>
<feature type="signal peptide" evidence="1">
    <location>
        <begin position="1"/>
        <end position="22"/>
    </location>
</feature>
<dbReference type="InterPro" id="IPR050767">
    <property type="entry name" value="Sel1_AlgK"/>
</dbReference>
<comment type="caution">
    <text evidence="2">The sequence shown here is derived from an EMBL/GenBank/DDBJ whole genome shotgun (WGS) entry which is preliminary data.</text>
</comment>
<dbReference type="PANTHER" id="PTHR11102">
    <property type="entry name" value="SEL-1-LIKE PROTEIN"/>
    <property type="match status" value="1"/>
</dbReference>
<dbReference type="InterPro" id="IPR006597">
    <property type="entry name" value="Sel1-like"/>
</dbReference>
<dbReference type="Gene3D" id="1.25.40.10">
    <property type="entry name" value="Tetratricopeptide repeat domain"/>
    <property type="match status" value="2"/>
</dbReference>
<evidence type="ECO:0000313" key="3">
    <source>
        <dbReference type="Proteomes" id="UP001159329"/>
    </source>
</evidence>
<proteinExistence type="predicted"/>
<sequence>MRFKNIVLAILLTSSWVNLSYADDALARQALMVQAQSGDVNAQYELAKAYYFAEGLEWNYDEALTWFKRAAAQGNADAIYQVGYMYDLGEGIEEDNLTAMKWYAQAAEKGQLRAQYSLGYLYLSDEDGVVTNLKKGVEWITRAADAGFDVAQTTLGCMYEAGLKGLPQNLGKARHYLQLAAQQGDATAMNALAFFYIEGTGGVEKDNKEALRLFSLASEASGLASFSAGLMHEYGEGTIKNYKKAAEFYERALEQDNEDGWQGLARLYKTGGFGLAKNLKKSQEYERIWREAQSENNASE</sequence>
<name>A0AA42LAQ3_9GAMM</name>
<evidence type="ECO:0000256" key="1">
    <source>
        <dbReference type="SAM" id="SignalP"/>
    </source>
</evidence>
<dbReference type="AlphaFoldDB" id="A0AA42LAQ3"/>
<reference evidence="2" key="1">
    <citation type="submission" date="2022-09" db="EMBL/GenBank/DDBJ databases">
        <title>Intensive care unit water sources are persistently colonized with multi-drug resistant bacteria and are the site of extensive horizontal gene transfer of antibiotic resistance genes.</title>
        <authorList>
            <person name="Diorio-Toth L."/>
        </authorList>
    </citation>
    <scope>NUCLEOTIDE SEQUENCE</scope>
    <source>
        <strain evidence="2">GD04005</strain>
    </source>
</reference>
<dbReference type="EMBL" id="JAOEEO010000001">
    <property type="protein sequence ID" value="MDH0563366.1"/>
    <property type="molecule type" value="Genomic_DNA"/>
</dbReference>
<dbReference type="SUPFAM" id="SSF81901">
    <property type="entry name" value="HCP-like"/>
    <property type="match status" value="2"/>
</dbReference>
<dbReference type="RefSeq" id="WP_279694882.1">
    <property type="nucleotide sequence ID" value="NZ_JAOEEO010000001.1"/>
</dbReference>
<organism evidence="2 3">
    <name type="scientific">Acinetobacter courvalinii</name>
    <dbReference type="NCBI Taxonomy" id="280147"/>
    <lineage>
        <taxon>Bacteria</taxon>
        <taxon>Pseudomonadati</taxon>
        <taxon>Pseudomonadota</taxon>
        <taxon>Gammaproteobacteria</taxon>
        <taxon>Moraxellales</taxon>
        <taxon>Moraxellaceae</taxon>
        <taxon>Acinetobacter</taxon>
    </lineage>
</organism>
<feature type="chain" id="PRO_5041415495" evidence="1">
    <location>
        <begin position="23"/>
        <end position="300"/>
    </location>
</feature>
<dbReference type="InterPro" id="IPR011990">
    <property type="entry name" value="TPR-like_helical_dom_sf"/>
</dbReference>
<dbReference type="Pfam" id="PF08238">
    <property type="entry name" value="Sel1"/>
    <property type="match status" value="6"/>
</dbReference>
<dbReference type="Proteomes" id="UP001159329">
    <property type="component" value="Unassembled WGS sequence"/>
</dbReference>
<dbReference type="PANTHER" id="PTHR11102:SF160">
    <property type="entry name" value="ERAD-ASSOCIATED E3 UBIQUITIN-PROTEIN LIGASE COMPONENT HRD3"/>
    <property type="match status" value="1"/>
</dbReference>
<protein>
    <submittedName>
        <fullName evidence="2">SEL1-like repeat protein</fullName>
    </submittedName>
</protein>
<dbReference type="SMART" id="SM00671">
    <property type="entry name" value="SEL1"/>
    <property type="match status" value="6"/>
</dbReference>
<gene>
    <name evidence="2" type="ORF">N7644_06640</name>
</gene>
<evidence type="ECO:0000313" key="2">
    <source>
        <dbReference type="EMBL" id="MDH0563366.1"/>
    </source>
</evidence>
<accession>A0AA42LAQ3</accession>